<proteinExistence type="predicted"/>
<gene>
    <name evidence="3" type="ORF">Fot_03592</name>
</gene>
<organism evidence="3 4">
    <name type="scientific">Forsythia ovata</name>
    <dbReference type="NCBI Taxonomy" id="205694"/>
    <lineage>
        <taxon>Eukaryota</taxon>
        <taxon>Viridiplantae</taxon>
        <taxon>Streptophyta</taxon>
        <taxon>Embryophyta</taxon>
        <taxon>Tracheophyta</taxon>
        <taxon>Spermatophyta</taxon>
        <taxon>Magnoliopsida</taxon>
        <taxon>eudicotyledons</taxon>
        <taxon>Gunneridae</taxon>
        <taxon>Pentapetalae</taxon>
        <taxon>asterids</taxon>
        <taxon>lamiids</taxon>
        <taxon>Lamiales</taxon>
        <taxon>Oleaceae</taxon>
        <taxon>Forsythieae</taxon>
        <taxon>Forsythia</taxon>
    </lineage>
</organism>
<protein>
    <submittedName>
        <fullName evidence="3">Zeaxanthin epoxidase</fullName>
    </submittedName>
</protein>
<dbReference type="PANTHER" id="PTHR45934:SF28">
    <property type="entry name" value="OS03G0153100 PROTEIN"/>
    <property type="match status" value="1"/>
</dbReference>
<dbReference type="GO" id="GO:0004497">
    <property type="term" value="F:monooxygenase activity"/>
    <property type="evidence" value="ECO:0007669"/>
    <property type="project" value="UniProtKB-KW"/>
</dbReference>
<keyword evidence="4" id="KW-1185">Reference proteome</keyword>
<dbReference type="PANTHER" id="PTHR45934">
    <property type="entry name" value="FAD/NAD(P)-BINDING OXIDOREDUCTASE FAMILY PROTEIN"/>
    <property type="match status" value="1"/>
</dbReference>
<name>A0ABD1XA42_9LAMI</name>
<accession>A0ABD1XA42</accession>
<keyword evidence="1" id="KW-0560">Oxidoreductase</keyword>
<evidence type="ECO:0000313" key="4">
    <source>
        <dbReference type="Proteomes" id="UP001604277"/>
    </source>
</evidence>
<evidence type="ECO:0000256" key="1">
    <source>
        <dbReference type="ARBA" id="ARBA00023002"/>
    </source>
</evidence>
<dbReference type="InterPro" id="IPR044560">
    <property type="entry name" value="MOase"/>
</dbReference>
<sequence>MAGGEENIGKKELQAKRFRELVQPCIELQAEKKSYKRNSRRLAQLLQAVGCSYQVLSNVQVQDVLGVGHLIKCQIHDGRGIRSLVLESLDHLRITGVALTMCTNAWRTLDALGIGDYLKTKSVQIHGYGYKSIALSRIRLA</sequence>
<reference evidence="4" key="1">
    <citation type="submission" date="2024-07" db="EMBL/GenBank/DDBJ databases">
        <title>Two chromosome-level genome assemblies of Korean endemic species Abeliophyllum distichum and Forsythia ovata (Oleaceae).</title>
        <authorList>
            <person name="Jang H."/>
        </authorList>
    </citation>
    <scope>NUCLEOTIDE SEQUENCE [LARGE SCALE GENOMIC DNA]</scope>
</reference>
<dbReference type="EMBL" id="JBFOLJ010000001">
    <property type="protein sequence ID" value="KAL2558853.1"/>
    <property type="molecule type" value="Genomic_DNA"/>
</dbReference>
<comment type="caution">
    <text evidence="3">The sequence shown here is derived from an EMBL/GenBank/DDBJ whole genome shotgun (WGS) entry which is preliminary data.</text>
</comment>
<keyword evidence="2" id="KW-0503">Monooxygenase</keyword>
<dbReference type="AlphaFoldDB" id="A0ABD1XA42"/>
<dbReference type="Proteomes" id="UP001604277">
    <property type="component" value="Unassembled WGS sequence"/>
</dbReference>
<evidence type="ECO:0000256" key="2">
    <source>
        <dbReference type="ARBA" id="ARBA00023033"/>
    </source>
</evidence>
<evidence type="ECO:0000313" key="3">
    <source>
        <dbReference type="EMBL" id="KAL2558853.1"/>
    </source>
</evidence>